<accession>A0A0F9B336</accession>
<dbReference type="EMBL" id="LAZR01039806">
    <property type="protein sequence ID" value="KKL16080.1"/>
    <property type="molecule type" value="Genomic_DNA"/>
</dbReference>
<organism evidence="1">
    <name type="scientific">marine sediment metagenome</name>
    <dbReference type="NCBI Taxonomy" id="412755"/>
    <lineage>
        <taxon>unclassified sequences</taxon>
        <taxon>metagenomes</taxon>
        <taxon>ecological metagenomes</taxon>
    </lineage>
</organism>
<reference evidence="1" key="1">
    <citation type="journal article" date="2015" name="Nature">
        <title>Complex archaea that bridge the gap between prokaryotes and eukaryotes.</title>
        <authorList>
            <person name="Spang A."/>
            <person name="Saw J.H."/>
            <person name="Jorgensen S.L."/>
            <person name="Zaremba-Niedzwiedzka K."/>
            <person name="Martijn J."/>
            <person name="Lind A.E."/>
            <person name="van Eijk R."/>
            <person name="Schleper C."/>
            <person name="Guy L."/>
            <person name="Ettema T.J."/>
        </authorList>
    </citation>
    <scope>NUCLEOTIDE SEQUENCE</scope>
</reference>
<name>A0A0F9B336_9ZZZZ</name>
<comment type="caution">
    <text evidence="1">The sequence shown here is derived from an EMBL/GenBank/DDBJ whole genome shotgun (WGS) entry which is preliminary data.</text>
</comment>
<protein>
    <submittedName>
        <fullName evidence="1">Uncharacterized protein</fullName>
    </submittedName>
</protein>
<dbReference type="AlphaFoldDB" id="A0A0F9B336"/>
<gene>
    <name evidence="1" type="ORF">LCGC14_2499160</name>
</gene>
<evidence type="ECO:0000313" key="1">
    <source>
        <dbReference type="EMBL" id="KKL16080.1"/>
    </source>
</evidence>
<sequence length="69" mass="8016">MFKIIFWISIVLTPTTTEYAKDELIFLGKRCVEYYEGEVVVLPSAMIIEDKQVKTIDIWCRKKIAGKTT</sequence>
<proteinExistence type="predicted"/>